<dbReference type="SUPFAM" id="SSF56042">
    <property type="entry name" value="PurM C-terminal domain-like"/>
    <property type="match status" value="1"/>
</dbReference>
<evidence type="ECO:0000259" key="2">
    <source>
        <dbReference type="Pfam" id="PF00586"/>
    </source>
</evidence>
<name>A0A1I1JLD8_NATHA</name>
<organism evidence="4 5">
    <name type="scientific">Natronobacterium haloterrestre</name>
    <name type="common">Halobiforma haloterrestris</name>
    <dbReference type="NCBI Taxonomy" id="148448"/>
    <lineage>
        <taxon>Archaea</taxon>
        <taxon>Methanobacteriati</taxon>
        <taxon>Methanobacteriota</taxon>
        <taxon>Stenosarchaea group</taxon>
        <taxon>Halobacteria</taxon>
        <taxon>Halobacteriales</taxon>
        <taxon>Natrialbaceae</taxon>
        <taxon>Natronobacterium</taxon>
    </lineage>
</organism>
<dbReference type="Proteomes" id="UP000199161">
    <property type="component" value="Unassembled WGS sequence"/>
</dbReference>
<dbReference type="InterPro" id="IPR010918">
    <property type="entry name" value="PurM-like_C_dom"/>
</dbReference>
<dbReference type="PIRSF" id="PIRSF005644">
    <property type="entry name" value="Hdrgns_mtr_HypE"/>
    <property type="match status" value="1"/>
</dbReference>
<dbReference type="GO" id="GO:0051604">
    <property type="term" value="P:protein maturation"/>
    <property type="evidence" value="ECO:0007669"/>
    <property type="project" value="TreeGrafter"/>
</dbReference>
<feature type="domain" description="PurM-like N-terminal" evidence="2">
    <location>
        <begin position="47"/>
        <end position="159"/>
    </location>
</feature>
<gene>
    <name evidence="4" type="ORF">SAMN05444422_10972</name>
</gene>
<evidence type="ECO:0000313" key="5">
    <source>
        <dbReference type="Proteomes" id="UP000199161"/>
    </source>
</evidence>
<dbReference type="PANTHER" id="PTHR30303">
    <property type="entry name" value="HYDROGENASE ISOENZYMES FORMATION PROTEIN HYPE"/>
    <property type="match status" value="1"/>
</dbReference>
<dbReference type="NCBIfam" id="TIGR02124">
    <property type="entry name" value="hypE"/>
    <property type="match status" value="1"/>
</dbReference>
<dbReference type="Gene3D" id="3.90.650.10">
    <property type="entry name" value="PurM-like C-terminal domain"/>
    <property type="match status" value="1"/>
</dbReference>
<evidence type="ECO:0000259" key="3">
    <source>
        <dbReference type="Pfam" id="PF02769"/>
    </source>
</evidence>
<evidence type="ECO:0000313" key="4">
    <source>
        <dbReference type="EMBL" id="SFC49286.1"/>
    </source>
</evidence>
<comment type="similarity">
    <text evidence="1">Belongs to the HypE family.</text>
</comment>
<dbReference type="InterPro" id="IPR036676">
    <property type="entry name" value="PurM-like_C_sf"/>
</dbReference>
<dbReference type="CDD" id="cd02197">
    <property type="entry name" value="HypE"/>
    <property type="match status" value="1"/>
</dbReference>
<keyword evidence="5" id="KW-1185">Reference proteome</keyword>
<dbReference type="OrthoDB" id="31494at2157"/>
<dbReference type="InterPro" id="IPR016188">
    <property type="entry name" value="PurM-like_N"/>
</dbReference>
<dbReference type="InterPro" id="IPR036921">
    <property type="entry name" value="PurM-like_N_sf"/>
</dbReference>
<dbReference type="Pfam" id="PF00586">
    <property type="entry name" value="AIRS"/>
    <property type="match status" value="1"/>
</dbReference>
<dbReference type="Gene3D" id="3.30.1330.10">
    <property type="entry name" value="PurM-like, N-terminal domain"/>
    <property type="match status" value="1"/>
</dbReference>
<dbReference type="PANTHER" id="PTHR30303:SF0">
    <property type="entry name" value="CARBAMOYL DEHYDRATASE HYPE"/>
    <property type="match status" value="1"/>
</dbReference>
<dbReference type="AlphaFoldDB" id="A0A1I1JLD8"/>
<proteinExistence type="inferred from homology"/>
<evidence type="ECO:0000256" key="1">
    <source>
        <dbReference type="ARBA" id="ARBA00006243"/>
    </source>
</evidence>
<dbReference type="SUPFAM" id="SSF55326">
    <property type="entry name" value="PurM N-terminal domain-like"/>
    <property type="match status" value="1"/>
</dbReference>
<dbReference type="RefSeq" id="WP_089789148.1">
    <property type="nucleotide sequence ID" value="NZ_FOKW01000009.1"/>
</dbReference>
<dbReference type="InterPro" id="IPR011854">
    <property type="entry name" value="HypE"/>
</dbReference>
<reference evidence="5" key="1">
    <citation type="submission" date="2016-10" db="EMBL/GenBank/DDBJ databases">
        <authorList>
            <person name="Varghese N."/>
            <person name="Submissions S."/>
        </authorList>
    </citation>
    <scope>NUCLEOTIDE SEQUENCE [LARGE SCALE GENOMIC DNA]</scope>
    <source>
        <strain evidence="5">DSM 13078</strain>
    </source>
</reference>
<accession>A0A1I1JLD8</accession>
<protein>
    <submittedName>
        <fullName evidence="4">Hydrogenase expression/formation protein HypE</fullName>
    </submittedName>
</protein>
<sequence length="344" mass="35030">MTDDVDDETITLAHGAGTGRTTELIEETVLPHLASNGQESVGLEALDDGAVHDVGDRAIVTTTDSHVVSPRSFPGGDLGRLAVAGTVNDLAVMGATDPLSLTCSLVVEEGTPLSEVESVLESMAATCEEAECAITTGDTKVMGSGEIDGIVVNTTGVAIIPDGEHVPDAGLSTGDKLILSGPVGDHGIALLAEREGFDLEGDLESDVAPINGLVAAALEAGTVTAMKDPTRGGFATAVNEMVRKADVGATVDETAIPVGDTVASSGELLGIDPLDVANEGKVLLGVDPEDAEAVLEAIRSHPLGEDAAVVGEVTDDHAGRVVLDTGFGRRYLSEPEGVQLPRIC</sequence>
<feature type="domain" description="PurM-like C-terminal" evidence="3">
    <location>
        <begin position="173"/>
        <end position="323"/>
    </location>
</feature>
<dbReference type="Pfam" id="PF02769">
    <property type="entry name" value="AIRS_C"/>
    <property type="match status" value="1"/>
</dbReference>
<dbReference type="EMBL" id="FOKW01000009">
    <property type="protein sequence ID" value="SFC49286.1"/>
    <property type="molecule type" value="Genomic_DNA"/>
</dbReference>